<comment type="caution">
    <text evidence="4">The sequence shown here is derived from an EMBL/GenBank/DDBJ whole genome shotgun (WGS) entry which is preliminary data.</text>
</comment>
<feature type="compositionally biased region" description="Low complexity" evidence="3">
    <location>
        <begin position="692"/>
        <end position="703"/>
    </location>
</feature>
<feature type="compositionally biased region" description="Polar residues" evidence="3">
    <location>
        <begin position="712"/>
        <end position="722"/>
    </location>
</feature>
<feature type="region of interest" description="Disordered" evidence="3">
    <location>
        <begin position="538"/>
        <end position="577"/>
    </location>
</feature>
<reference evidence="4" key="1">
    <citation type="submission" date="2021-07" db="EMBL/GenBank/DDBJ databases">
        <authorList>
            <person name="Catto M.A."/>
            <person name="Jacobson A."/>
            <person name="Kennedy G."/>
            <person name="Labadie P."/>
            <person name="Hunt B.G."/>
            <person name="Srinivasan R."/>
        </authorList>
    </citation>
    <scope>NUCLEOTIDE SEQUENCE</scope>
    <source>
        <strain evidence="4">PL_HMW_Pooled</strain>
        <tissue evidence="4">Head</tissue>
    </source>
</reference>
<reference evidence="4" key="2">
    <citation type="journal article" date="2023" name="BMC Genomics">
        <title>Pest status, molecular evolution, and epigenetic factors derived from the genome assembly of Frankliniella fusca, a thysanopteran phytovirus vector.</title>
        <authorList>
            <person name="Catto M.A."/>
            <person name="Labadie P.E."/>
            <person name="Jacobson A.L."/>
            <person name="Kennedy G.G."/>
            <person name="Srinivasan R."/>
            <person name="Hunt B.G."/>
        </authorList>
    </citation>
    <scope>NUCLEOTIDE SEQUENCE</scope>
    <source>
        <strain evidence="4">PL_HMW_Pooled</strain>
    </source>
</reference>
<dbReference type="PANTHER" id="PTHR19232">
    <property type="entry name" value="CENTROCORTIN FAMILY MEMBER"/>
    <property type="match status" value="1"/>
</dbReference>
<feature type="compositionally biased region" description="Polar residues" evidence="3">
    <location>
        <begin position="357"/>
        <end position="401"/>
    </location>
</feature>
<dbReference type="AlphaFoldDB" id="A0AAE1LTZ2"/>
<keyword evidence="2" id="KW-0175">Coiled coil</keyword>
<feature type="compositionally biased region" description="Basic and acidic residues" evidence="3">
    <location>
        <begin position="659"/>
        <end position="670"/>
    </location>
</feature>
<feature type="non-terminal residue" evidence="4">
    <location>
        <position position="796"/>
    </location>
</feature>
<feature type="region of interest" description="Disordered" evidence="3">
    <location>
        <begin position="332"/>
        <end position="402"/>
    </location>
</feature>
<dbReference type="InterPro" id="IPR026079">
    <property type="entry name" value="CDR2"/>
</dbReference>
<evidence type="ECO:0000313" key="5">
    <source>
        <dbReference type="Proteomes" id="UP001219518"/>
    </source>
</evidence>
<feature type="compositionally biased region" description="Low complexity" evidence="3">
    <location>
        <begin position="558"/>
        <end position="568"/>
    </location>
</feature>
<evidence type="ECO:0000313" key="4">
    <source>
        <dbReference type="EMBL" id="KAK3932556.1"/>
    </source>
</evidence>
<name>A0AAE1LTZ2_9NEOP</name>
<dbReference type="PANTHER" id="PTHR19232:SF7">
    <property type="entry name" value="CENTROCORTIN, ISOFORM A"/>
    <property type="match status" value="1"/>
</dbReference>
<dbReference type="Proteomes" id="UP001219518">
    <property type="component" value="Unassembled WGS sequence"/>
</dbReference>
<protein>
    <submittedName>
        <fullName evidence="4">Cerebellar degeneration-related protein 2-like</fullName>
    </submittedName>
</protein>
<accession>A0AAE1LTZ2</accession>
<gene>
    <name evidence="4" type="ORF">KUF71_013015</name>
</gene>
<feature type="region of interest" description="Disordered" evidence="3">
    <location>
        <begin position="293"/>
        <end position="316"/>
    </location>
</feature>
<evidence type="ECO:0000256" key="2">
    <source>
        <dbReference type="ARBA" id="ARBA00023054"/>
    </source>
</evidence>
<feature type="compositionally biased region" description="Basic residues" evidence="3">
    <location>
        <begin position="610"/>
        <end position="620"/>
    </location>
</feature>
<keyword evidence="5" id="KW-1185">Reference proteome</keyword>
<dbReference type="EMBL" id="JAHWGI010001437">
    <property type="protein sequence ID" value="KAK3932556.1"/>
    <property type="molecule type" value="Genomic_DNA"/>
</dbReference>
<organism evidence="4 5">
    <name type="scientific">Frankliniella fusca</name>
    <dbReference type="NCBI Taxonomy" id="407009"/>
    <lineage>
        <taxon>Eukaryota</taxon>
        <taxon>Metazoa</taxon>
        <taxon>Ecdysozoa</taxon>
        <taxon>Arthropoda</taxon>
        <taxon>Hexapoda</taxon>
        <taxon>Insecta</taxon>
        <taxon>Pterygota</taxon>
        <taxon>Neoptera</taxon>
        <taxon>Paraneoptera</taxon>
        <taxon>Thysanoptera</taxon>
        <taxon>Terebrantia</taxon>
        <taxon>Thripoidea</taxon>
        <taxon>Thripidae</taxon>
        <taxon>Frankliniella</taxon>
    </lineage>
</organism>
<feature type="region of interest" description="Disordered" evidence="3">
    <location>
        <begin position="110"/>
        <end position="137"/>
    </location>
</feature>
<sequence length="796" mass="88040">LQLAAELGKTLLERNKELETTLRQQQTVIDDQTQEIEYLTKQTAALREVNDSRLRIYEQLEVSILDLERANQRLALDSAADKKHIKTLCVNIDSLEARCEELQKQSDELQKQLERKTSGPSSNNNTKKSDGFADASNLEDEVDRLRGEVQELKAQRLRDQRRSSKLEEQVQALVQENQVMEEQLQVFQHKEEDMKSLQEEITTLEEIRSGQLCGRCTQKMGSPLGPLHESLQLLEQCDGGAAEDGDEEDVSVIDSFVSDSQRASVLLQLQERPSENPYRDLVQKYEALVQIQSNSVASRRPSKPNVVPANGPPSAPAVLSLQEELQMSGDFNSFRNTDEESGNEDNGGTIASKKTGRSLQSEVTKKASQSKAFSTTPTDFSEAETSSSGFSDETSNKSTQTEFHRLPGGFLCTIVDGEDCRFSIYDDASPVDGRFRNTPEYRNLFREIFDILKKAAEARDEGEKLPLLDDVSVPHDPPRVPPVTPAKEELPLLKMLAQDGTQTSIISEEPSEICSEICSEIVADAEVERVTATMIDDHSLPSFSSKTGEKNAETGPVSSPASASASTSGWNANGGTKKFVDRAGEVELESKPASPAPKKDIMEYLAMGVGRKKGRSRKNSPHASPRKGIERVDPSNLSMIVGLNTRISHDKGPRRRRDRYADSPSRHSESPSRQSDSPSRRGYHSRSPSGHRNSAASANALAARCRREVDEFSSTQAGPSKSHSAKEGFSQTTGWALSQTTSTASQDIARLKKLEMSYADVLRKRPTSLPTSLPISSQPMVNKCTQVMSRKSYHHK</sequence>
<feature type="region of interest" description="Disordered" evidence="3">
    <location>
        <begin position="609"/>
        <end position="730"/>
    </location>
</feature>
<proteinExistence type="inferred from homology"/>
<evidence type="ECO:0000256" key="1">
    <source>
        <dbReference type="ARBA" id="ARBA00009019"/>
    </source>
</evidence>
<evidence type="ECO:0000256" key="3">
    <source>
        <dbReference type="SAM" id="MobiDB-lite"/>
    </source>
</evidence>
<comment type="similarity">
    <text evidence="1">Belongs to the CDR2 family.</text>
</comment>